<protein>
    <recommendedName>
        <fullName evidence="3">Rha family transcriptional regulator</fullName>
    </recommendedName>
</protein>
<gene>
    <name evidence="1" type="ORF">F1735_09985</name>
</gene>
<comment type="caution">
    <text evidence="1">The sequence shown here is derived from an EMBL/GenBank/DDBJ whole genome shotgun (WGS) entry which is preliminary data.</text>
</comment>
<keyword evidence="2" id="KW-1185">Reference proteome</keyword>
<dbReference type="Proteomes" id="UP000610594">
    <property type="component" value="Unassembled WGS sequence"/>
</dbReference>
<proteinExistence type="predicted"/>
<accession>A0ABX0MXN9</accession>
<evidence type="ECO:0000313" key="2">
    <source>
        <dbReference type="Proteomes" id="UP000610594"/>
    </source>
</evidence>
<sequence length="239" mass="25727">MNITTAAGFQPAAGTLHASALQPSAPTMSSIELVELINSVRDLDRAELRHDNFMAKIEKHPGIDALKFKGVYTGGNGQQRPCYYLPKREAELMVMSESLEVQTKVYDRLTQLEASVADPMASLSPEHRALVALLFESSAIKAQQAAHAAELAAQAESIKRIEANQVAAVASVQSFTALGYSLYRDLGLSKIELGKLGKKASAISKARGLTIDQVGDGRYGRVGSYHISVLDDALIEISK</sequence>
<name>A0ABX0MXN9_9BURK</name>
<evidence type="ECO:0000313" key="1">
    <source>
        <dbReference type="EMBL" id="NHZ62634.1"/>
    </source>
</evidence>
<evidence type="ECO:0008006" key="3">
    <source>
        <dbReference type="Google" id="ProtNLM"/>
    </source>
</evidence>
<dbReference type="EMBL" id="WHJF01000020">
    <property type="protein sequence ID" value="NHZ62634.1"/>
    <property type="molecule type" value="Genomic_DNA"/>
</dbReference>
<organism evidence="1 2">
    <name type="scientific">Massilia genomosp. 1</name>
    <dbReference type="NCBI Taxonomy" id="2609280"/>
    <lineage>
        <taxon>Bacteria</taxon>
        <taxon>Pseudomonadati</taxon>
        <taxon>Pseudomonadota</taxon>
        <taxon>Betaproteobacteria</taxon>
        <taxon>Burkholderiales</taxon>
        <taxon>Oxalobacteraceae</taxon>
        <taxon>Telluria group</taxon>
        <taxon>Massilia</taxon>
    </lineage>
</organism>
<dbReference type="RefSeq" id="WP_167236797.1">
    <property type="nucleotide sequence ID" value="NZ_WHJF01000020.1"/>
</dbReference>
<reference evidence="1 2" key="1">
    <citation type="submission" date="2019-10" db="EMBL/GenBank/DDBJ databases">
        <title>Taxonomy of Antarctic Massilia spp.: description of Massilia rubra sp. nov., Massilia aquatica sp. nov., Massilia mucilaginosa sp. nov., Massilia frigida sp. nov. isolated from streams, lakes and regoliths.</title>
        <authorList>
            <person name="Holochova P."/>
            <person name="Sedlacek I."/>
            <person name="Kralova S."/>
            <person name="Maslanova I."/>
            <person name="Busse H.-J."/>
            <person name="Stankova E."/>
            <person name="Vrbovska V."/>
            <person name="Kovarovic V."/>
            <person name="Bartak M."/>
            <person name="Svec P."/>
            <person name="Pantucek R."/>
        </authorList>
    </citation>
    <scope>NUCLEOTIDE SEQUENCE [LARGE SCALE GENOMIC DNA]</scope>
    <source>
        <strain evidence="1 2">CCM 8694</strain>
    </source>
</reference>